<dbReference type="AlphaFoldDB" id="A0AA88D9Z8"/>
<feature type="domain" description="BED-type" evidence="5">
    <location>
        <begin position="50"/>
        <end position="114"/>
    </location>
</feature>
<dbReference type="InterPro" id="IPR036236">
    <property type="entry name" value="Znf_C2H2_sf"/>
</dbReference>
<evidence type="ECO:0000256" key="1">
    <source>
        <dbReference type="ARBA" id="ARBA00022723"/>
    </source>
</evidence>
<dbReference type="SMART" id="SM00614">
    <property type="entry name" value="ZnF_BED"/>
    <property type="match status" value="1"/>
</dbReference>
<evidence type="ECO:0000256" key="2">
    <source>
        <dbReference type="ARBA" id="ARBA00022771"/>
    </source>
</evidence>
<comment type="caution">
    <text evidence="6">The sequence shown here is derived from an EMBL/GenBank/DDBJ whole genome shotgun (WGS) entry which is preliminary data.</text>
</comment>
<sequence length="264" mass="29083">MDGIGYEVNLESGISAAAPTDTDVPIDDDKEEELEVNFEDAAGKAKHKRRTTFIVWSHFDKLPLSEDKRIRAKCKKCGSVYLADSKNGTGSMRRHMISCQHNNKSIHMAVDEIIEDVLSLELNESSSISAQSFHNPRSSNPEICGGGTYDAIILKGKEGSHPCRCRDPSAQCADLCPSPATATSVAKIVGFSISANNHEVEIIRSEEDANLYPCKSLYVYEVGVYLSRSLPSNYKVIDNLGICLPIYEEEVYLSRSLTKVNQTS</sequence>
<evidence type="ECO:0000256" key="3">
    <source>
        <dbReference type="ARBA" id="ARBA00022833"/>
    </source>
</evidence>
<dbReference type="SUPFAM" id="SSF57667">
    <property type="entry name" value="beta-beta-alpha zinc fingers"/>
    <property type="match status" value="1"/>
</dbReference>
<dbReference type="GO" id="GO:0008270">
    <property type="term" value="F:zinc ion binding"/>
    <property type="evidence" value="ECO:0007669"/>
    <property type="project" value="UniProtKB-KW"/>
</dbReference>
<organism evidence="6 7">
    <name type="scientific">Ficus carica</name>
    <name type="common">Common fig</name>
    <dbReference type="NCBI Taxonomy" id="3494"/>
    <lineage>
        <taxon>Eukaryota</taxon>
        <taxon>Viridiplantae</taxon>
        <taxon>Streptophyta</taxon>
        <taxon>Embryophyta</taxon>
        <taxon>Tracheophyta</taxon>
        <taxon>Spermatophyta</taxon>
        <taxon>Magnoliopsida</taxon>
        <taxon>eudicotyledons</taxon>
        <taxon>Gunneridae</taxon>
        <taxon>Pentapetalae</taxon>
        <taxon>rosids</taxon>
        <taxon>fabids</taxon>
        <taxon>Rosales</taxon>
        <taxon>Moraceae</taxon>
        <taxon>Ficeae</taxon>
        <taxon>Ficus</taxon>
    </lineage>
</organism>
<keyword evidence="7" id="KW-1185">Reference proteome</keyword>
<evidence type="ECO:0000256" key="4">
    <source>
        <dbReference type="PROSITE-ProRule" id="PRU00027"/>
    </source>
</evidence>
<dbReference type="InterPro" id="IPR053031">
    <property type="entry name" value="Cuticle_assoc_protein"/>
</dbReference>
<evidence type="ECO:0000313" key="7">
    <source>
        <dbReference type="Proteomes" id="UP001187192"/>
    </source>
</evidence>
<protein>
    <recommendedName>
        <fullName evidence="5">BED-type domain-containing protein</fullName>
    </recommendedName>
</protein>
<keyword evidence="3" id="KW-0862">Zinc</keyword>
<evidence type="ECO:0000259" key="5">
    <source>
        <dbReference type="PROSITE" id="PS50808"/>
    </source>
</evidence>
<dbReference type="PANTHER" id="PTHR34396">
    <property type="entry name" value="OS03G0264950 PROTEIN-RELATED"/>
    <property type="match status" value="1"/>
</dbReference>
<dbReference type="InterPro" id="IPR003656">
    <property type="entry name" value="Znf_BED"/>
</dbReference>
<gene>
    <name evidence="6" type="ORF">TIFTF001_016573</name>
</gene>
<name>A0AA88D9Z8_FICCA</name>
<dbReference type="EMBL" id="BTGU01000025">
    <property type="protein sequence ID" value="GMN47397.1"/>
    <property type="molecule type" value="Genomic_DNA"/>
</dbReference>
<dbReference type="GO" id="GO:1990837">
    <property type="term" value="F:sequence-specific double-stranded DNA binding"/>
    <property type="evidence" value="ECO:0007669"/>
    <property type="project" value="TreeGrafter"/>
</dbReference>
<keyword evidence="2 4" id="KW-0863">Zinc-finger</keyword>
<keyword evidence="1" id="KW-0479">Metal-binding</keyword>
<dbReference type="Proteomes" id="UP001187192">
    <property type="component" value="Unassembled WGS sequence"/>
</dbReference>
<dbReference type="GO" id="GO:0005634">
    <property type="term" value="C:nucleus"/>
    <property type="evidence" value="ECO:0007669"/>
    <property type="project" value="TreeGrafter"/>
</dbReference>
<dbReference type="GO" id="GO:0006357">
    <property type="term" value="P:regulation of transcription by RNA polymerase II"/>
    <property type="evidence" value="ECO:0007669"/>
    <property type="project" value="TreeGrafter"/>
</dbReference>
<reference evidence="6" key="1">
    <citation type="submission" date="2023-07" db="EMBL/GenBank/DDBJ databases">
        <title>draft genome sequence of fig (Ficus carica).</title>
        <authorList>
            <person name="Takahashi T."/>
            <person name="Nishimura K."/>
        </authorList>
    </citation>
    <scope>NUCLEOTIDE SEQUENCE</scope>
</reference>
<accession>A0AA88D9Z8</accession>
<dbReference type="PANTHER" id="PTHR34396:SF24">
    <property type="entry name" value="BED-TYPE DOMAIN-CONTAINING PROTEIN"/>
    <property type="match status" value="1"/>
</dbReference>
<evidence type="ECO:0000313" key="6">
    <source>
        <dbReference type="EMBL" id="GMN47397.1"/>
    </source>
</evidence>
<dbReference type="Pfam" id="PF02892">
    <property type="entry name" value="zf-BED"/>
    <property type="match status" value="1"/>
</dbReference>
<proteinExistence type="predicted"/>
<dbReference type="PROSITE" id="PS50808">
    <property type="entry name" value="ZF_BED"/>
    <property type="match status" value="1"/>
</dbReference>